<dbReference type="InterPro" id="IPR001005">
    <property type="entry name" value="SANT/Myb"/>
</dbReference>
<keyword evidence="9" id="KW-1185">Reference proteome</keyword>
<name>A0ABD2YZX8_9GENT</name>
<dbReference type="FunFam" id="1.10.10.60:FF:000381">
    <property type="entry name" value="Transcription factor MYB119"/>
    <property type="match status" value="1"/>
</dbReference>
<dbReference type="GO" id="GO:0005634">
    <property type="term" value="C:nucleus"/>
    <property type="evidence" value="ECO:0007669"/>
    <property type="project" value="UniProtKB-SubCell"/>
</dbReference>
<accession>A0ABD2YZX8</accession>
<evidence type="ECO:0000256" key="4">
    <source>
        <dbReference type="ARBA" id="ARBA00023242"/>
    </source>
</evidence>
<feature type="domain" description="Myb-like" evidence="6">
    <location>
        <begin position="187"/>
        <end position="238"/>
    </location>
</feature>
<feature type="domain" description="Myb-like" evidence="6">
    <location>
        <begin position="239"/>
        <end position="289"/>
    </location>
</feature>
<dbReference type="PROSITE" id="PS51294">
    <property type="entry name" value="HTH_MYB"/>
    <property type="match status" value="2"/>
</dbReference>
<evidence type="ECO:0000259" key="6">
    <source>
        <dbReference type="PROSITE" id="PS50090"/>
    </source>
</evidence>
<dbReference type="GO" id="GO:0003677">
    <property type="term" value="F:DNA binding"/>
    <property type="evidence" value="ECO:0007669"/>
    <property type="project" value="UniProtKB-KW"/>
</dbReference>
<comment type="subcellular location">
    <subcellularLocation>
        <location evidence="1">Nucleus</location>
    </subcellularLocation>
</comment>
<dbReference type="SMART" id="SM00717">
    <property type="entry name" value="SANT"/>
    <property type="match status" value="2"/>
</dbReference>
<dbReference type="Proteomes" id="UP001630127">
    <property type="component" value="Unassembled WGS sequence"/>
</dbReference>
<dbReference type="AlphaFoldDB" id="A0ABD2YZX8"/>
<dbReference type="PANTHER" id="PTHR45614:SF285">
    <property type="entry name" value="TRANSCRIPTION FACTOR MYB98"/>
    <property type="match status" value="1"/>
</dbReference>
<organism evidence="8 9">
    <name type="scientific">Cinchona calisaya</name>
    <dbReference type="NCBI Taxonomy" id="153742"/>
    <lineage>
        <taxon>Eukaryota</taxon>
        <taxon>Viridiplantae</taxon>
        <taxon>Streptophyta</taxon>
        <taxon>Embryophyta</taxon>
        <taxon>Tracheophyta</taxon>
        <taxon>Spermatophyta</taxon>
        <taxon>Magnoliopsida</taxon>
        <taxon>eudicotyledons</taxon>
        <taxon>Gunneridae</taxon>
        <taxon>Pentapetalae</taxon>
        <taxon>asterids</taxon>
        <taxon>lamiids</taxon>
        <taxon>Gentianales</taxon>
        <taxon>Rubiaceae</taxon>
        <taxon>Cinchonoideae</taxon>
        <taxon>Cinchoneae</taxon>
        <taxon>Cinchona</taxon>
    </lineage>
</organism>
<evidence type="ECO:0000313" key="8">
    <source>
        <dbReference type="EMBL" id="KAL3512825.1"/>
    </source>
</evidence>
<proteinExistence type="predicted"/>
<feature type="domain" description="HTH myb-type" evidence="7">
    <location>
        <begin position="192"/>
        <end position="242"/>
    </location>
</feature>
<feature type="region of interest" description="Disordered" evidence="5">
    <location>
        <begin position="168"/>
        <end position="193"/>
    </location>
</feature>
<keyword evidence="4" id="KW-0539">Nucleus</keyword>
<evidence type="ECO:0000256" key="2">
    <source>
        <dbReference type="ARBA" id="ARBA00022737"/>
    </source>
</evidence>
<comment type="caution">
    <text evidence="8">The sequence shown here is derived from an EMBL/GenBank/DDBJ whole genome shotgun (WGS) entry which is preliminary data.</text>
</comment>
<protein>
    <recommendedName>
        <fullName evidence="10">Transcription factor MYB98</fullName>
    </recommendedName>
</protein>
<dbReference type="InterPro" id="IPR017930">
    <property type="entry name" value="Myb_dom"/>
</dbReference>
<dbReference type="CDD" id="cd00167">
    <property type="entry name" value="SANT"/>
    <property type="match status" value="2"/>
</dbReference>
<keyword evidence="3" id="KW-0238">DNA-binding</keyword>
<dbReference type="SUPFAM" id="SSF46689">
    <property type="entry name" value="Homeodomain-like"/>
    <property type="match status" value="1"/>
</dbReference>
<evidence type="ECO:0000256" key="1">
    <source>
        <dbReference type="ARBA" id="ARBA00004123"/>
    </source>
</evidence>
<evidence type="ECO:0008006" key="10">
    <source>
        <dbReference type="Google" id="ProtNLM"/>
    </source>
</evidence>
<dbReference type="EMBL" id="JBJUIK010000011">
    <property type="protein sequence ID" value="KAL3512825.1"/>
    <property type="molecule type" value="Genomic_DNA"/>
</dbReference>
<keyword evidence="2" id="KW-0677">Repeat</keyword>
<dbReference type="InterPro" id="IPR050560">
    <property type="entry name" value="MYB_TF"/>
</dbReference>
<dbReference type="InterPro" id="IPR009057">
    <property type="entry name" value="Homeodomain-like_sf"/>
</dbReference>
<dbReference type="PROSITE" id="PS50090">
    <property type="entry name" value="MYB_LIKE"/>
    <property type="match status" value="2"/>
</dbReference>
<feature type="compositionally biased region" description="Polar residues" evidence="5">
    <location>
        <begin position="168"/>
        <end position="177"/>
    </location>
</feature>
<dbReference type="Pfam" id="PF00249">
    <property type="entry name" value="Myb_DNA-binding"/>
    <property type="match status" value="2"/>
</dbReference>
<sequence>MEFNTKCSNEPAGHQPLVLSNNILKSEIDEEICMDTYQSKGFLQEFQHLDDHLCFTGSSFHPDLGVQTVGFDPFEPFSNESSMIDFDLLEFKPFQENETNDKLVMNTFEGGGIFNYSTKQTPSINASLIPLNHQQFKPLKFYVQDESSCITADSGYYKDSGIKRNIRISKNGSSSSIRKPAGRGKKRSKSAKGQWTIEEDRVLVHLVEKFGVRKWSHIAQMLKGRIGKQCRERWHNHLRPDIKKDVWTEEEDRILIEAHAEIGNKWAEIAKRLPGRTENSIKNHWNATKRRQFSRRKCRTKWPKPSSLLQNYIKSLNFERDNSGRRNNLASQQVENARSNQEIMELVSSDQLVIPDYDFSEVPEFALDEKLFEESSIDNKLNDEMYNGASILDEKAFCMEIPSMQLEVKKELDLMEMMSHVNP</sequence>
<dbReference type="FunFam" id="1.10.10.60:FF:000010">
    <property type="entry name" value="Transcriptional activator Myb isoform A"/>
    <property type="match status" value="1"/>
</dbReference>
<reference evidence="8 9" key="1">
    <citation type="submission" date="2024-11" db="EMBL/GenBank/DDBJ databases">
        <title>A near-complete genome assembly of Cinchona calisaya.</title>
        <authorList>
            <person name="Lian D.C."/>
            <person name="Zhao X.W."/>
            <person name="Wei L."/>
        </authorList>
    </citation>
    <scope>NUCLEOTIDE SEQUENCE [LARGE SCALE GENOMIC DNA]</scope>
    <source>
        <tissue evidence="8">Nenye</tissue>
    </source>
</reference>
<evidence type="ECO:0000259" key="7">
    <source>
        <dbReference type="PROSITE" id="PS51294"/>
    </source>
</evidence>
<feature type="domain" description="HTH myb-type" evidence="7">
    <location>
        <begin position="243"/>
        <end position="293"/>
    </location>
</feature>
<dbReference type="Gene3D" id="1.10.10.60">
    <property type="entry name" value="Homeodomain-like"/>
    <property type="match status" value="2"/>
</dbReference>
<feature type="compositionally biased region" description="Basic residues" evidence="5">
    <location>
        <begin position="180"/>
        <end position="190"/>
    </location>
</feature>
<gene>
    <name evidence="8" type="ORF">ACH5RR_025542</name>
</gene>
<evidence type="ECO:0000256" key="3">
    <source>
        <dbReference type="ARBA" id="ARBA00023125"/>
    </source>
</evidence>
<dbReference type="PANTHER" id="PTHR45614">
    <property type="entry name" value="MYB PROTEIN-RELATED"/>
    <property type="match status" value="1"/>
</dbReference>
<evidence type="ECO:0000313" key="9">
    <source>
        <dbReference type="Proteomes" id="UP001630127"/>
    </source>
</evidence>
<evidence type="ECO:0000256" key="5">
    <source>
        <dbReference type="SAM" id="MobiDB-lite"/>
    </source>
</evidence>